<name>A0A562JRW5_9BACI</name>
<organism evidence="2 3">
    <name type="scientific">Cytobacillus oceanisediminis</name>
    <dbReference type="NCBI Taxonomy" id="665099"/>
    <lineage>
        <taxon>Bacteria</taxon>
        <taxon>Bacillati</taxon>
        <taxon>Bacillota</taxon>
        <taxon>Bacilli</taxon>
        <taxon>Bacillales</taxon>
        <taxon>Bacillaceae</taxon>
        <taxon>Cytobacillus</taxon>
    </lineage>
</organism>
<dbReference type="RefSeq" id="WP_144543238.1">
    <property type="nucleotide sequence ID" value="NZ_CBCSDC010000005.1"/>
</dbReference>
<evidence type="ECO:0000256" key="1">
    <source>
        <dbReference type="SAM" id="MobiDB-lite"/>
    </source>
</evidence>
<dbReference type="AlphaFoldDB" id="A0A562JRW5"/>
<keyword evidence="3" id="KW-1185">Reference proteome</keyword>
<dbReference type="EMBL" id="VLKI01000008">
    <property type="protein sequence ID" value="TWH85725.1"/>
    <property type="molecule type" value="Genomic_DNA"/>
</dbReference>
<evidence type="ECO:0000313" key="3">
    <source>
        <dbReference type="Proteomes" id="UP000318667"/>
    </source>
</evidence>
<feature type="compositionally biased region" description="Acidic residues" evidence="1">
    <location>
        <begin position="316"/>
        <end position="330"/>
    </location>
</feature>
<gene>
    <name evidence="2" type="ORF">IQ19_03150</name>
</gene>
<accession>A0A562JRW5</accession>
<evidence type="ECO:0000313" key="2">
    <source>
        <dbReference type="EMBL" id="TWH85725.1"/>
    </source>
</evidence>
<dbReference type="OrthoDB" id="2862935at2"/>
<dbReference type="GeneID" id="65404306"/>
<proteinExistence type="predicted"/>
<comment type="caution">
    <text evidence="2">The sequence shown here is derived from an EMBL/GenBank/DDBJ whole genome shotgun (WGS) entry which is preliminary data.</text>
</comment>
<sequence>MKSFSMWEFPGIEDLNQAINLIRDYQPLATEENWDDQPLIASIQQVDGFDINTPENLEIEDNQINYVIFECFTERSRNSEFWYNAQGQLKPREDRINVYQTKFLLFEYNNEVRGIVFTGTSRARTIIRDCLPEAAWGNVDPVDMGITEDLLYWLFRKFIDLRESPLSPVHNLFVTALRSYTGKTRDNINAMRGNGKRISTILGTLAFLFNNENLKAVRPQLQYNGEVFLVEVSLTGTCRIWEEEYQGIWLNLDSERLTNNIAIYTYVKLLPTLIDCYRDNVTRRSWSPQLKVEFLQRLGNEIKDQVEAELTRLQDEAEIDENNGEDDGVEPLDLFDIPEEDDEE</sequence>
<protein>
    <submittedName>
        <fullName evidence="2">Uncharacterized protein</fullName>
    </submittedName>
</protein>
<dbReference type="Proteomes" id="UP000318667">
    <property type="component" value="Unassembled WGS sequence"/>
</dbReference>
<feature type="region of interest" description="Disordered" evidence="1">
    <location>
        <begin position="315"/>
        <end position="344"/>
    </location>
</feature>
<reference evidence="2 3" key="1">
    <citation type="journal article" date="2015" name="Stand. Genomic Sci.">
        <title>Genomic Encyclopedia of Bacterial and Archaeal Type Strains, Phase III: the genomes of soil and plant-associated and newly described type strains.</title>
        <authorList>
            <person name="Whitman W.B."/>
            <person name="Woyke T."/>
            <person name="Klenk H.P."/>
            <person name="Zhou Y."/>
            <person name="Lilburn T.G."/>
            <person name="Beck B.J."/>
            <person name="De Vos P."/>
            <person name="Vandamme P."/>
            <person name="Eisen J.A."/>
            <person name="Garrity G."/>
            <person name="Hugenholtz P."/>
            <person name="Kyrpides N.C."/>
        </authorList>
    </citation>
    <scope>NUCLEOTIDE SEQUENCE [LARGE SCALE GENOMIC DNA]</scope>
    <source>
        <strain evidence="2 3">CGMCC 1.10115</strain>
    </source>
</reference>